<keyword evidence="3" id="KW-1185">Reference proteome</keyword>
<reference evidence="2" key="1">
    <citation type="submission" date="2016-02" db="EMBL/GenBank/DDBJ databases">
        <title>Draft Genome Sequence of Sporotomaculum syntrophicum Strain FB, a Syntrophic Benzoate Degrader.</title>
        <authorList>
            <person name="Nobu M.K."/>
            <person name="Narihiro T."/>
            <person name="Qiu Y.-L."/>
            <person name="Ohashi A."/>
            <person name="Liu W.-T."/>
            <person name="Yuji S."/>
        </authorList>
    </citation>
    <scope>NUCLEOTIDE SEQUENCE</scope>
    <source>
        <strain evidence="2">FB</strain>
    </source>
</reference>
<feature type="region of interest" description="Disordered" evidence="1">
    <location>
        <begin position="44"/>
        <end position="65"/>
    </location>
</feature>
<evidence type="ECO:0000313" key="2">
    <source>
        <dbReference type="EMBL" id="KAF1084015.1"/>
    </source>
</evidence>
<comment type="caution">
    <text evidence="2">The sequence shown here is derived from an EMBL/GenBank/DDBJ whole genome shotgun (WGS) entry which is preliminary data.</text>
</comment>
<name>A0A9D2WMA3_9FIRM</name>
<dbReference type="Proteomes" id="UP000798488">
    <property type="component" value="Unassembled WGS sequence"/>
</dbReference>
<dbReference type="PROSITE" id="PS51257">
    <property type="entry name" value="PROKAR_LIPOPROTEIN"/>
    <property type="match status" value="1"/>
</dbReference>
<gene>
    <name evidence="2" type="ORF">SPSYN_02927</name>
</gene>
<accession>A0A9D2WMA3</accession>
<sequence length="247" mass="28043">MMKKYLEFEKNLNKLKMLLLTAACSTVLLFTGCQSQDESSNNVYIETNQSVDDKTTENDESDVAEDITPTVTEDSSEESTVLFSDLSKYQFVFASGVGAWQTMLTINEDGIFAGEYYDSEMGTVGEDYPNGVVYSSTFEGKFTEPKKVNDYTYSVLIEYINLEKEVENEEIIDGIKYIYSEPNGINDAKEILIYTPEAPVKELPEGFRSWTRFVDLDDLKDEYLGFYGLYNVETESGFSSYKLDGEE</sequence>
<protein>
    <submittedName>
        <fullName evidence="2">Uncharacterized protein</fullName>
    </submittedName>
</protein>
<dbReference type="AlphaFoldDB" id="A0A9D2WMA3"/>
<evidence type="ECO:0000313" key="3">
    <source>
        <dbReference type="Proteomes" id="UP000798488"/>
    </source>
</evidence>
<dbReference type="EMBL" id="LSRS01000008">
    <property type="protein sequence ID" value="KAF1084015.1"/>
    <property type="molecule type" value="Genomic_DNA"/>
</dbReference>
<evidence type="ECO:0000256" key="1">
    <source>
        <dbReference type="SAM" id="MobiDB-lite"/>
    </source>
</evidence>
<proteinExistence type="predicted"/>
<dbReference type="RefSeq" id="WP_161823187.1">
    <property type="nucleotide sequence ID" value="NZ_LSRS01000008.1"/>
</dbReference>
<organism evidence="2 3">
    <name type="scientific">Sporotomaculum syntrophicum</name>
    <dbReference type="NCBI Taxonomy" id="182264"/>
    <lineage>
        <taxon>Bacteria</taxon>
        <taxon>Bacillati</taxon>
        <taxon>Bacillota</taxon>
        <taxon>Clostridia</taxon>
        <taxon>Eubacteriales</taxon>
        <taxon>Desulfallaceae</taxon>
        <taxon>Sporotomaculum</taxon>
    </lineage>
</organism>
<dbReference type="OrthoDB" id="9791853at2"/>